<accession>A0A0E9M1T1</accession>
<reference evidence="1 2" key="1">
    <citation type="journal article" date="2015" name="Microbes Environ.">
        <title>Distribution and evolution of nitrogen fixation genes in the phylum bacteroidetes.</title>
        <authorList>
            <person name="Inoue J."/>
            <person name="Oshima K."/>
            <person name="Suda W."/>
            <person name="Sakamoto M."/>
            <person name="Iino T."/>
            <person name="Noda S."/>
            <person name="Hongoh Y."/>
            <person name="Hattori M."/>
            <person name="Ohkuma M."/>
        </authorList>
    </citation>
    <scope>NUCLEOTIDE SEQUENCE [LARGE SCALE GENOMIC DNA]</scope>
    <source>
        <strain evidence="1">JCM 15548</strain>
    </source>
</reference>
<name>A0A0E9M1T1_9BACT</name>
<evidence type="ECO:0000313" key="2">
    <source>
        <dbReference type="Proteomes" id="UP000032900"/>
    </source>
</evidence>
<evidence type="ECO:0000313" key="1">
    <source>
        <dbReference type="EMBL" id="GAO31336.1"/>
    </source>
</evidence>
<gene>
    <name evidence="1" type="ORF">JCM15548_13687</name>
</gene>
<protein>
    <submittedName>
        <fullName evidence="1">Uncharacterized protein</fullName>
    </submittedName>
</protein>
<dbReference type="Proteomes" id="UP000032900">
    <property type="component" value="Unassembled WGS sequence"/>
</dbReference>
<dbReference type="AlphaFoldDB" id="A0A0E9M1T1"/>
<sequence length="155" mass="18301">MREKKLGTTMTVRPTLGSLIFKKRENRTYLLQVNNNQAFDGVLYDDVPELARVGLIMHELMHIKDYQSRGFFGVLQRGWQYLSKKGKKKFEHEIDKMVMQAGFRNYLYFWAYFIMEESAASDAYKDFKKEIYLSPVDIFIDLDDDGILEDAYLIL</sequence>
<comment type="caution">
    <text evidence="1">The sequence shown here is derived from an EMBL/GenBank/DDBJ whole genome shotgun (WGS) entry which is preliminary data.</text>
</comment>
<dbReference type="EMBL" id="BAZW01000044">
    <property type="protein sequence ID" value="GAO31336.1"/>
    <property type="molecule type" value="Genomic_DNA"/>
</dbReference>
<proteinExistence type="predicted"/>
<organism evidence="1 2">
    <name type="scientific">Geofilum rubicundum JCM 15548</name>
    <dbReference type="NCBI Taxonomy" id="1236989"/>
    <lineage>
        <taxon>Bacteria</taxon>
        <taxon>Pseudomonadati</taxon>
        <taxon>Bacteroidota</taxon>
        <taxon>Bacteroidia</taxon>
        <taxon>Marinilabiliales</taxon>
        <taxon>Marinilabiliaceae</taxon>
        <taxon>Geofilum</taxon>
    </lineage>
</organism>
<keyword evidence="2" id="KW-1185">Reference proteome</keyword>
<dbReference type="STRING" id="1236989.JCM15548_13687"/>